<evidence type="ECO:0000256" key="7">
    <source>
        <dbReference type="ARBA" id="ARBA00022741"/>
    </source>
</evidence>
<comment type="caution">
    <text evidence="12">The sequence shown here is derived from an EMBL/GenBank/DDBJ whole genome shotgun (WGS) entry which is preliminary data.</text>
</comment>
<dbReference type="InterPro" id="IPR003593">
    <property type="entry name" value="AAA+_ATPase"/>
</dbReference>
<name>A0A7Y9UIL6_9BURK</name>
<accession>A0A7Y9UIL6</accession>
<dbReference type="PANTHER" id="PTHR43790:SF4">
    <property type="entry name" value="GUANOSINE IMPORT ATP-BINDING PROTEIN NUPO"/>
    <property type="match status" value="1"/>
</dbReference>
<dbReference type="FunFam" id="3.40.50.300:FF:000127">
    <property type="entry name" value="Ribose import ATP-binding protein RbsA"/>
    <property type="match status" value="1"/>
</dbReference>
<dbReference type="SUPFAM" id="SSF52540">
    <property type="entry name" value="P-loop containing nucleoside triphosphate hydrolases"/>
    <property type="match status" value="2"/>
</dbReference>
<dbReference type="InterPro" id="IPR003439">
    <property type="entry name" value="ABC_transporter-like_ATP-bd"/>
</dbReference>
<dbReference type="InterPro" id="IPR050107">
    <property type="entry name" value="ABC_carbohydrate_import_ATPase"/>
</dbReference>
<keyword evidence="8 12" id="KW-0067">ATP-binding</keyword>
<keyword evidence="3" id="KW-1003">Cell membrane</keyword>
<reference evidence="12 13" key="1">
    <citation type="submission" date="2020-07" db="EMBL/GenBank/DDBJ databases">
        <title>Genomic Encyclopedia of Archaeal and Bacterial Type Strains, Phase II (KMG-II): from individual species to whole genera.</title>
        <authorList>
            <person name="Goeker M."/>
        </authorList>
    </citation>
    <scope>NUCLEOTIDE SEQUENCE [LARGE SCALE GENOMIC DNA]</scope>
    <source>
        <strain evidence="12 13">DSM 21226</strain>
    </source>
</reference>
<evidence type="ECO:0000256" key="5">
    <source>
        <dbReference type="ARBA" id="ARBA00022597"/>
    </source>
</evidence>
<dbReference type="SMART" id="SM00382">
    <property type="entry name" value="AAA"/>
    <property type="match status" value="1"/>
</dbReference>
<gene>
    <name evidence="12" type="ORF">BDD16_000831</name>
</gene>
<evidence type="ECO:0000313" key="13">
    <source>
        <dbReference type="Proteomes" id="UP000518288"/>
    </source>
</evidence>
<dbReference type="Proteomes" id="UP000518288">
    <property type="component" value="Unassembled WGS sequence"/>
</dbReference>
<dbReference type="CDD" id="cd03215">
    <property type="entry name" value="ABC_Carb_Monos_II"/>
    <property type="match status" value="1"/>
</dbReference>
<evidence type="ECO:0000259" key="11">
    <source>
        <dbReference type="PROSITE" id="PS50893"/>
    </source>
</evidence>
<dbReference type="AlphaFoldDB" id="A0A7Y9UIL6"/>
<evidence type="ECO:0000313" key="12">
    <source>
        <dbReference type="EMBL" id="NYG31845.1"/>
    </source>
</evidence>
<evidence type="ECO:0000256" key="1">
    <source>
        <dbReference type="ARBA" id="ARBA00004202"/>
    </source>
</evidence>
<keyword evidence="7" id="KW-0547">Nucleotide-binding</keyword>
<comment type="subcellular location">
    <subcellularLocation>
        <location evidence="1">Cell membrane</location>
        <topology evidence="1">Peripheral membrane protein</topology>
    </subcellularLocation>
</comment>
<keyword evidence="5 12" id="KW-0762">Sugar transport</keyword>
<dbReference type="Gene3D" id="3.40.50.300">
    <property type="entry name" value="P-loop containing nucleotide triphosphate hydrolases"/>
    <property type="match status" value="2"/>
</dbReference>
<evidence type="ECO:0000256" key="8">
    <source>
        <dbReference type="ARBA" id="ARBA00022840"/>
    </source>
</evidence>
<dbReference type="GO" id="GO:0016887">
    <property type="term" value="F:ATP hydrolysis activity"/>
    <property type="evidence" value="ECO:0007669"/>
    <property type="project" value="InterPro"/>
</dbReference>
<dbReference type="PROSITE" id="PS50893">
    <property type="entry name" value="ABC_TRANSPORTER_2"/>
    <property type="match status" value="2"/>
</dbReference>
<keyword evidence="10" id="KW-0472">Membrane</keyword>
<keyword evidence="13" id="KW-1185">Reference proteome</keyword>
<evidence type="ECO:0000256" key="6">
    <source>
        <dbReference type="ARBA" id="ARBA00022737"/>
    </source>
</evidence>
<evidence type="ECO:0000256" key="2">
    <source>
        <dbReference type="ARBA" id="ARBA00022448"/>
    </source>
</evidence>
<sequence length="506" mass="54300">MTAPPRLELLGITKQYPAVRANDGVALTVAPGQIHAVLGENGAGKSTMMKIIYGAVKPDAGEIRWNGQSVQIASPAHARALGISMVYQHFSLFDTLTAAENVWLGLDKAMSLAQVIERIRAVAGEYGLDVDPLRPVHSLSVGERQRVEIVRALLTNPKLLILDEPTSVLTPQAVEKLFVTLRKLSANGCSILYISHKLDEIRALCHHCTVLRGGKVTGEVDPTKETNASLSRLMIGAEPPQLQHRPAKLGEVALAVRGLALPKEDPFGTTLERIGFEVRAGEIVGIAGVSGNGQQELMAALSGEDRRAPAGSVTLFGQDIAQASPMARRRQGLHFVPEERLGRGAVPTLSLAHNVLLTRTEGVNRRTGWLDMAAIRAQSAELIRRFNVKAGGPESAAKSLSGGNLQKYLVGREIAANPKLLIVSQPTWGVDVGAAAQIRGELLALRDAGCALLVVSEELDELFEICDRLVVIAQGRVSPSIATKDATIERIGAWMSGLWERDHVEA</sequence>
<dbReference type="GO" id="GO:0005524">
    <property type="term" value="F:ATP binding"/>
    <property type="evidence" value="ECO:0007669"/>
    <property type="project" value="UniProtKB-KW"/>
</dbReference>
<dbReference type="RefSeq" id="WP_179632800.1">
    <property type="nucleotide sequence ID" value="NZ_JACCFH010000001.1"/>
</dbReference>
<evidence type="ECO:0000256" key="4">
    <source>
        <dbReference type="ARBA" id="ARBA00022519"/>
    </source>
</evidence>
<feature type="domain" description="ABC transporter" evidence="11">
    <location>
        <begin position="7"/>
        <end position="238"/>
    </location>
</feature>
<dbReference type="EMBL" id="JACCFH010000001">
    <property type="protein sequence ID" value="NYG31845.1"/>
    <property type="molecule type" value="Genomic_DNA"/>
</dbReference>
<dbReference type="PROSITE" id="PS00211">
    <property type="entry name" value="ABC_TRANSPORTER_1"/>
    <property type="match status" value="2"/>
</dbReference>
<keyword evidence="4" id="KW-0997">Cell inner membrane</keyword>
<evidence type="ECO:0000256" key="9">
    <source>
        <dbReference type="ARBA" id="ARBA00022967"/>
    </source>
</evidence>
<protein>
    <submittedName>
        <fullName evidence="12">Simple sugar transport system ATP-binding protein</fullName>
    </submittedName>
</protein>
<keyword evidence="9" id="KW-1278">Translocase</keyword>
<proteinExistence type="predicted"/>
<dbReference type="InterPro" id="IPR017871">
    <property type="entry name" value="ABC_transporter-like_CS"/>
</dbReference>
<keyword evidence="2" id="KW-0813">Transport</keyword>
<dbReference type="InterPro" id="IPR027417">
    <property type="entry name" value="P-loop_NTPase"/>
</dbReference>
<organism evidence="12 13">
    <name type="scientific">Sphaerotilus montanus</name>
    <dbReference type="NCBI Taxonomy" id="522889"/>
    <lineage>
        <taxon>Bacteria</taxon>
        <taxon>Pseudomonadati</taxon>
        <taxon>Pseudomonadota</taxon>
        <taxon>Betaproteobacteria</taxon>
        <taxon>Burkholderiales</taxon>
        <taxon>Sphaerotilaceae</taxon>
        <taxon>Sphaerotilus</taxon>
    </lineage>
</organism>
<evidence type="ECO:0000256" key="10">
    <source>
        <dbReference type="ARBA" id="ARBA00023136"/>
    </source>
</evidence>
<dbReference type="PANTHER" id="PTHR43790">
    <property type="entry name" value="CARBOHYDRATE TRANSPORT ATP-BINDING PROTEIN MG119-RELATED"/>
    <property type="match status" value="1"/>
</dbReference>
<dbReference type="GO" id="GO:0005886">
    <property type="term" value="C:plasma membrane"/>
    <property type="evidence" value="ECO:0007669"/>
    <property type="project" value="UniProtKB-SubCell"/>
</dbReference>
<feature type="domain" description="ABC transporter" evidence="11">
    <location>
        <begin position="256"/>
        <end position="499"/>
    </location>
</feature>
<dbReference type="CDD" id="cd03216">
    <property type="entry name" value="ABC_Carb_Monos_I"/>
    <property type="match status" value="1"/>
</dbReference>
<evidence type="ECO:0000256" key="3">
    <source>
        <dbReference type="ARBA" id="ARBA00022475"/>
    </source>
</evidence>
<keyword evidence="6" id="KW-0677">Repeat</keyword>
<dbReference type="Pfam" id="PF00005">
    <property type="entry name" value="ABC_tran"/>
    <property type="match status" value="2"/>
</dbReference>